<keyword evidence="2" id="KW-1185">Reference proteome</keyword>
<dbReference type="GeneID" id="73382203"/>
<accession>A0AAI9WW66</accession>
<name>A0AAI9WW66_9ASCO</name>
<organism evidence="1 2">
    <name type="scientific">Candida oxycetoniae</name>
    <dbReference type="NCBI Taxonomy" id="497107"/>
    <lineage>
        <taxon>Eukaryota</taxon>
        <taxon>Fungi</taxon>
        <taxon>Dikarya</taxon>
        <taxon>Ascomycota</taxon>
        <taxon>Saccharomycotina</taxon>
        <taxon>Pichiomycetes</taxon>
        <taxon>Debaryomycetaceae</taxon>
        <taxon>Candida/Lodderomyces clade</taxon>
        <taxon>Candida</taxon>
    </lineage>
</organism>
<sequence>MSESESEQLFQETKEQRYDRYKNQLWQAAAKGMFRGTLIALVSGYALSYKYNYGQNTAYFRNTYKVWWFVCWNIVGVTFATDTAKMSISRQAAIEDEIKRNKYYENEMDLMKKKGH</sequence>
<dbReference type="RefSeq" id="XP_049178454.1">
    <property type="nucleotide sequence ID" value="XM_049326044.1"/>
</dbReference>
<reference evidence="1" key="1">
    <citation type="journal article" date="2022" name="DNA Res.">
        <title>Genome analysis of five recently described species of the CUG-Ser clade uncovers Candida theae as a new hybrid lineage with pathogenic potential in the Candida parapsilosis species complex.</title>
        <authorList>
            <person name="Mixao V."/>
            <person name="Del Olmo V."/>
            <person name="Hegedusova E."/>
            <person name="Saus E."/>
            <person name="Pryszcz L."/>
            <person name="Cillingova A."/>
            <person name="Nosek J."/>
            <person name="Gabaldon T."/>
        </authorList>
    </citation>
    <scope>NUCLEOTIDE SEQUENCE</scope>
    <source>
        <strain evidence="1">CBS 10844</strain>
    </source>
</reference>
<proteinExistence type="predicted"/>
<dbReference type="EMBL" id="JAHUZD010000142">
    <property type="protein sequence ID" value="KAI3402707.1"/>
    <property type="molecule type" value="Genomic_DNA"/>
</dbReference>
<protein>
    <submittedName>
        <fullName evidence="1">Uncharacterized protein</fullName>
    </submittedName>
</protein>
<dbReference type="AlphaFoldDB" id="A0AAI9WW66"/>
<evidence type="ECO:0000313" key="1">
    <source>
        <dbReference type="EMBL" id="KAI3402707.1"/>
    </source>
</evidence>
<gene>
    <name evidence="1" type="ORF">KGF56_004588</name>
</gene>
<dbReference type="Proteomes" id="UP001202479">
    <property type="component" value="Unassembled WGS sequence"/>
</dbReference>
<comment type="caution">
    <text evidence="1">The sequence shown here is derived from an EMBL/GenBank/DDBJ whole genome shotgun (WGS) entry which is preliminary data.</text>
</comment>
<evidence type="ECO:0000313" key="2">
    <source>
        <dbReference type="Proteomes" id="UP001202479"/>
    </source>
</evidence>